<dbReference type="InterPro" id="IPR001628">
    <property type="entry name" value="Znf_hrmn_rcpt"/>
</dbReference>
<dbReference type="InterPro" id="IPR000536">
    <property type="entry name" value="Nucl_hrmn_rcpt_lig-bd"/>
</dbReference>
<evidence type="ECO:0000256" key="2">
    <source>
        <dbReference type="ARBA" id="ARBA00022771"/>
    </source>
</evidence>
<dbReference type="Pfam" id="PF00105">
    <property type="entry name" value="zf-C4"/>
    <property type="match status" value="1"/>
</dbReference>
<evidence type="ECO:0000313" key="13">
    <source>
        <dbReference type="Proteomes" id="UP000663882"/>
    </source>
</evidence>
<dbReference type="Gene3D" id="3.30.50.10">
    <property type="entry name" value="Erythroid Transcription Factor GATA-1, subunit A"/>
    <property type="match status" value="1"/>
</dbReference>
<dbReference type="EMBL" id="CAJOAX010001031">
    <property type="protein sequence ID" value="CAF3678369.1"/>
    <property type="molecule type" value="Genomic_DNA"/>
</dbReference>
<dbReference type="Proteomes" id="UP000663882">
    <property type="component" value="Unassembled WGS sequence"/>
</dbReference>
<dbReference type="PANTHER" id="PTHR24082">
    <property type="entry name" value="NUCLEAR HORMONE RECEPTOR"/>
    <property type="match status" value="1"/>
</dbReference>
<dbReference type="EMBL" id="CAJNOO010000277">
    <property type="protein sequence ID" value="CAF0887162.1"/>
    <property type="molecule type" value="Genomic_DNA"/>
</dbReference>
<evidence type="ECO:0000256" key="7">
    <source>
        <dbReference type="ARBA" id="ARBA00023170"/>
    </source>
</evidence>
<proteinExistence type="predicted"/>
<dbReference type="OrthoDB" id="10018779at2759"/>
<dbReference type="InterPro" id="IPR050234">
    <property type="entry name" value="Nuclear_hormone_rcpt_NR1"/>
</dbReference>
<gene>
    <name evidence="12" type="ORF">OTI717_LOCUS11047</name>
    <name evidence="11" type="ORF">RFH988_LOCUS8286</name>
</gene>
<dbReference type="InterPro" id="IPR013088">
    <property type="entry name" value="Znf_NHR/GATA"/>
</dbReference>
<keyword evidence="6" id="KW-0804">Transcription</keyword>
<dbReference type="GO" id="GO:0000122">
    <property type="term" value="P:negative regulation of transcription by RNA polymerase II"/>
    <property type="evidence" value="ECO:0007669"/>
    <property type="project" value="TreeGrafter"/>
</dbReference>
<dbReference type="InterPro" id="IPR035500">
    <property type="entry name" value="NHR-like_dom_sf"/>
</dbReference>
<keyword evidence="7" id="KW-0675">Receptor</keyword>
<evidence type="ECO:0000313" key="11">
    <source>
        <dbReference type="EMBL" id="CAF0887162.1"/>
    </source>
</evidence>
<name>A0A813YPX5_9BILA</name>
<dbReference type="SUPFAM" id="SSF57716">
    <property type="entry name" value="Glucocorticoid receptor-like (DNA-binding domain)"/>
    <property type="match status" value="1"/>
</dbReference>
<sequence>MSIETKKIKILAQECRICGAPAEYEHFGVISCNPCKMFFKRNVNVKKDKLVCDFDGHCEININNRHICSACRLAKCLKCGMSTDKLQLPRQCKPKQNALVKVQIKNQLEKLPTLNLLQSDHSLLTLDQWTLLSNLINCYKESQMLSFSQRLIDTQNMSQSTNKIYEELIEQFSLCIYETAAEYLRCNDDLRKLPFNDRSIMLRNASNTVSCVGGAFVIQHWGLCNMNAFLNAMNTRYGTRSMDIHIWAKKFIDPDVVLIKLAISLFAFSENTYCYYTNISQDLTNSIHILEIQNKYAELTWKYLLYKYGHYDAVKRFLNLTLWLLSIGMLTAHAQSLMLHVHDIDSVIEQTELQLVLDDVANIIETNQ</sequence>
<evidence type="ECO:0000256" key="3">
    <source>
        <dbReference type="ARBA" id="ARBA00022833"/>
    </source>
</evidence>
<dbReference type="SMART" id="SM00399">
    <property type="entry name" value="ZnF_C4"/>
    <property type="match status" value="1"/>
</dbReference>
<feature type="domain" description="NR LBD" evidence="10">
    <location>
        <begin position="127"/>
        <end position="360"/>
    </location>
</feature>
<dbReference type="PANTHER" id="PTHR24082:SF283">
    <property type="entry name" value="NUCLEAR HORMONE RECEPTOR HR96"/>
    <property type="match status" value="1"/>
</dbReference>
<dbReference type="Gene3D" id="1.10.565.10">
    <property type="entry name" value="Retinoid X Receptor"/>
    <property type="match status" value="1"/>
</dbReference>
<dbReference type="PROSITE" id="PS51030">
    <property type="entry name" value="NUCLEAR_REC_DBD_2"/>
    <property type="match status" value="1"/>
</dbReference>
<dbReference type="GO" id="GO:0030154">
    <property type="term" value="P:cell differentiation"/>
    <property type="evidence" value="ECO:0007669"/>
    <property type="project" value="TreeGrafter"/>
</dbReference>
<keyword evidence="5" id="KW-0238">DNA-binding</keyword>
<evidence type="ECO:0000256" key="8">
    <source>
        <dbReference type="ARBA" id="ARBA00023242"/>
    </source>
</evidence>
<evidence type="ECO:0000259" key="9">
    <source>
        <dbReference type="PROSITE" id="PS51030"/>
    </source>
</evidence>
<evidence type="ECO:0000256" key="6">
    <source>
        <dbReference type="ARBA" id="ARBA00023163"/>
    </source>
</evidence>
<keyword evidence="3" id="KW-0862">Zinc</keyword>
<reference evidence="11" key="1">
    <citation type="submission" date="2021-02" db="EMBL/GenBank/DDBJ databases">
        <authorList>
            <person name="Nowell W R."/>
        </authorList>
    </citation>
    <scope>NUCLEOTIDE SEQUENCE</scope>
</reference>
<evidence type="ECO:0000256" key="1">
    <source>
        <dbReference type="ARBA" id="ARBA00022723"/>
    </source>
</evidence>
<keyword evidence="1" id="KW-0479">Metal-binding</keyword>
<protein>
    <submittedName>
        <fullName evidence="11">Uncharacterized protein</fullName>
    </submittedName>
</protein>
<dbReference type="GO" id="GO:0000978">
    <property type="term" value="F:RNA polymerase II cis-regulatory region sequence-specific DNA binding"/>
    <property type="evidence" value="ECO:0007669"/>
    <property type="project" value="TreeGrafter"/>
</dbReference>
<organism evidence="11 13">
    <name type="scientific">Rotaria sordida</name>
    <dbReference type="NCBI Taxonomy" id="392033"/>
    <lineage>
        <taxon>Eukaryota</taxon>
        <taxon>Metazoa</taxon>
        <taxon>Spiralia</taxon>
        <taxon>Gnathifera</taxon>
        <taxon>Rotifera</taxon>
        <taxon>Eurotatoria</taxon>
        <taxon>Bdelloidea</taxon>
        <taxon>Philodinida</taxon>
        <taxon>Philodinidae</taxon>
        <taxon>Rotaria</taxon>
    </lineage>
</organism>
<feature type="domain" description="Nuclear receptor" evidence="9">
    <location>
        <begin position="12"/>
        <end position="88"/>
    </location>
</feature>
<dbReference type="PROSITE" id="PS51843">
    <property type="entry name" value="NR_LBD"/>
    <property type="match status" value="1"/>
</dbReference>
<evidence type="ECO:0000256" key="5">
    <source>
        <dbReference type="ARBA" id="ARBA00023125"/>
    </source>
</evidence>
<dbReference type="AlphaFoldDB" id="A0A813YPX5"/>
<dbReference type="GO" id="GO:0008270">
    <property type="term" value="F:zinc ion binding"/>
    <property type="evidence" value="ECO:0007669"/>
    <property type="project" value="UniProtKB-KW"/>
</dbReference>
<dbReference type="GO" id="GO:0004879">
    <property type="term" value="F:nuclear receptor activity"/>
    <property type="evidence" value="ECO:0007669"/>
    <property type="project" value="TreeGrafter"/>
</dbReference>
<comment type="caution">
    <text evidence="11">The sequence shown here is derived from an EMBL/GenBank/DDBJ whole genome shotgun (WGS) entry which is preliminary data.</text>
</comment>
<evidence type="ECO:0000313" key="12">
    <source>
        <dbReference type="EMBL" id="CAF3678369.1"/>
    </source>
</evidence>
<dbReference type="PRINTS" id="PR00047">
    <property type="entry name" value="STROIDFINGER"/>
</dbReference>
<evidence type="ECO:0000256" key="4">
    <source>
        <dbReference type="ARBA" id="ARBA00023015"/>
    </source>
</evidence>
<keyword evidence="8" id="KW-0539">Nucleus</keyword>
<keyword evidence="2" id="KW-0863">Zinc-finger</keyword>
<dbReference type="GO" id="GO:0045944">
    <property type="term" value="P:positive regulation of transcription by RNA polymerase II"/>
    <property type="evidence" value="ECO:0007669"/>
    <property type="project" value="TreeGrafter"/>
</dbReference>
<dbReference type="PROSITE" id="PS00031">
    <property type="entry name" value="NUCLEAR_REC_DBD_1"/>
    <property type="match status" value="1"/>
</dbReference>
<keyword evidence="4" id="KW-0805">Transcription regulation</keyword>
<dbReference type="Proteomes" id="UP000663823">
    <property type="component" value="Unassembled WGS sequence"/>
</dbReference>
<dbReference type="SUPFAM" id="SSF48508">
    <property type="entry name" value="Nuclear receptor ligand-binding domain"/>
    <property type="match status" value="1"/>
</dbReference>
<evidence type="ECO:0000259" key="10">
    <source>
        <dbReference type="PROSITE" id="PS51843"/>
    </source>
</evidence>
<accession>A0A813YPX5</accession>